<dbReference type="SUPFAM" id="SSF53098">
    <property type="entry name" value="Ribonuclease H-like"/>
    <property type="match status" value="1"/>
</dbReference>
<accession>A0A0G3I7T0</accession>
<evidence type="ECO:0000256" key="1">
    <source>
        <dbReference type="SAM" id="Phobius"/>
    </source>
</evidence>
<name>A0A0G3I7T0_LIBAF</name>
<dbReference type="InterPro" id="IPR012337">
    <property type="entry name" value="RNaseH-like_sf"/>
</dbReference>
<dbReference type="PATRIC" id="fig|1277257.4.peg.1052"/>
<keyword evidence="1" id="KW-0812">Transmembrane</keyword>
<gene>
    <name evidence="2" type="ORF">G293_04865</name>
</gene>
<protein>
    <submittedName>
        <fullName evidence="2">Uncharacterized protein</fullName>
    </submittedName>
</protein>
<evidence type="ECO:0000313" key="2">
    <source>
        <dbReference type="EMBL" id="AKK20588.1"/>
    </source>
</evidence>
<dbReference type="AlphaFoldDB" id="A0A0G3I7T0"/>
<dbReference type="RefSeq" id="WP_200897308.1">
    <property type="nucleotide sequence ID" value="NZ_CP004021.1"/>
</dbReference>
<reference evidence="2 3" key="1">
    <citation type="journal article" date="2015" name="Genome Announc.">
        <title>Complete Genome Sequence of 'Candidatus Liberibacter africanus,' a Bacterium Associated with Citrus Huanglongbing.</title>
        <authorList>
            <person name="Lin H."/>
            <person name="Pietersen G."/>
            <person name="Han C."/>
            <person name="Read D.A."/>
            <person name="Lou B."/>
            <person name="Gupta G."/>
            <person name="Civerolo E.L."/>
        </authorList>
    </citation>
    <scope>NUCLEOTIDE SEQUENCE [LARGE SCALE GENOMIC DNA]</scope>
    <source>
        <strain evidence="2 3">PTSAPSY</strain>
    </source>
</reference>
<keyword evidence="1" id="KW-0472">Membrane</keyword>
<organism evidence="2 3">
    <name type="scientific">Candidatus Liberibacter africanus PTSAPSY</name>
    <dbReference type="NCBI Taxonomy" id="1277257"/>
    <lineage>
        <taxon>Bacteria</taxon>
        <taxon>Pseudomonadati</taxon>
        <taxon>Pseudomonadota</taxon>
        <taxon>Alphaproteobacteria</taxon>
        <taxon>Hyphomicrobiales</taxon>
        <taxon>Rhizobiaceae</taxon>
        <taxon>Liberibacter</taxon>
    </lineage>
</organism>
<dbReference type="STRING" id="1277257.G293_04865"/>
<dbReference type="KEGG" id="lau:G293_04865"/>
<feature type="transmembrane region" description="Helical" evidence="1">
    <location>
        <begin position="6"/>
        <end position="27"/>
    </location>
</feature>
<sequence>MLNNGVIMWILTVMGILAVDIGCKMGFVIQKDGNILSGTVRFENGRFEGGGMKFLKFQNWLDKLEGIKVVWFEEVRRHLGVDASHAYDGFLAVLVAWCEKNQIAYGGVPVQTIKNILQDITTFY</sequence>
<keyword evidence="3" id="KW-1185">Reference proteome</keyword>
<proteinExistence type="predicted"/>
<keyword evidence="1" id="KW-1133">Transmembrane helix</keyword>
<dbReference type="EMBL" id="CP004021">
    <property type="protein sequence ID" value="AKK20588.1"/>
    <property type="molecule type" value="Genomic_DNA"/>
</dbReference>
<dbReference type="Proteomes" id="UP000035503">
    <property type="component" value="Chromosome"/>
</dbReference>
<evidence type="ECO:0000313" key="3">
    <source>
        <dbReference type="Proteomes" id="UP000035503"/>
    </source>
</evidence>